<feature type="region of interest" description="Disordered" evidence="1">
    <location>
        <begin position="1"/>
        <end position="28"/>
    </location>
</feature>
<dbReference type="AlphaFoldDB" id="A0A2P4NLR9"/>
<evidence type="ECO:0008006" key="4">
    <source>
        <dbReference type="Google" id="ProtNLM"/>
    </source>
</evidence>
<comment type="caution">
    <text evidence="2">The sequence shown here is derived from an EMBL/GenBank/DDBJ whole genome shotgun (WGS) entry which is preliminary data.</text>
</comment>
<name>A0A2P4NLR9_9EURY</name>
<dbReference type="PROSITE" id="PS51318">
    <property type="entry name" value="TAT"/>
    <property type="match status" value="1"/>
</dbReference>
<dbReference type="EMBL" id="LOPW02000018">
    <property type="protein sequence ID" value="POG54095.1"/>
    <property type="molecule type" value="Genomic_DNA"/>
</dbReference>
<gene>
    <name evidence="2" type="ORF">AUR65_015540</name>
</gene>
<dbReference type="Gene3D" id="3.40.190.10">
    <property type="entry name" value="Periplasmic binding protein-like II"/>
    <property type="match status" value="1"/>
</dbReference>
<keyword evidence="3" id="KW-1185">Reference proteome</keyword>
<dbReference type="PANTHER" id="PTHR43649:SF12">
    <property type="entry name" value="DIACETYLCHITOBIOSE BINDING PROTEIN DASA"/>
    <property type="match status" value="1"/>
</dbReference>
<proteinExistence type="predicted"/>
<sequence>MSHSNSNGGGDSGAGSSRSGGRKRLTRRNWIKAAGAAGIAGLAGCAGGGGSNDGGGSDSGGEGTTTGDSDDVTTIELWRWPHSTEPSNAGEDEIVKLFNEGPGAEQGIRVKQVKNPFGDHQTKVKTAIGSKSAPDIAWTFTEQYYDTAGKDRSTIESEAPYVYIDDYVSDDWLGDFYEKELSDQRAQFGGIVGAPFVSGLQPGLMYLNVDAWEAAGLGEVPTDSWSYEEYLEAVEAMHGVEANGSTVSGVGIGLKDATSSEWSNFPGTIGVTAGSLIGNGYRREDDSYALTMASDPELEAWNEMFGKPLANGWTNNPLSYDYLETQEPFVGGQIGLLHHATFSRVQFGQEADFNWTIIPYPTKGGNENYSVYSAGLGVLVTMTAFKEEVGGNPEAAAEFIKFRNNARNQYRWFNTSSQAIPNKGAYELMNSEGVSDFVEETGGKDIMDRADTAYSEYESVREAIKSRYPDIKTTEDGAPVTNVPTGIASGRVGEALGGMLQRLAQNGNSNPKEAYTQAEGQWADLIVQADDTEFAEESRGYNKPEPKAGPI</sequence>
<accession>A0A2P4NLR9</accession>
<feature type="compositionally biased region" description="Basic and acidic residues" evidence="1">
    <location>
        <begin position="536"/>
        <end position="551"/>
    </location>
</feature>
<feature type="region of interest" description="Disordered" evidence="1">
    <location>
        <begin position="531"/>
        <end position="551"/>
    </location>
</feature>
<dbReference type="OrthoDB" id="275635at2157"/>
<evidence type="ECO:0000256" key="1">
    <source>
        <dbReference type="SAM" id="MobiDB-lite"/>
    </source>
</evidence>
<organism evidence="2 3">
    <name type="scientific">Haloferax marisrubri</name>
    <dbReference type="NCBI Taxonomy" id="1544719"/>
    <lineage>
        <taxon>Archaea</taxon>
        <taxon>Methanobacteriati</taxon>
        <taxon>Methanobacteriota</taxon>
        <taxon>Stenosarchaea group</taxon>
        <taxon>Halobacteria</taxon>
        <taxon>Halobacteriales</taxon>
        <taxon>Haloferacaceae</taxon>
        <taxon>Haloferax</taxon>
    </lineage>
</organism>
<dbReference type="RefSeq" id="WP_084816472.1">
    <property type="nucleotide sequence ID" value="NZ_LOPW02000018.1"/>
</dbReference>
<dbReference type="Pfam" id="PF13416">
    <property type="entry name" value="SBP_bac_8"/>
    <property type="match status" value="1"/>
</dbReference>
<evidence type="ECO:0000313" key="3">
    <source>
        <dbReference type="Proteomes" id="UP000053621"/>
    </source>
</evidence>
<protein>
    <recommendedName>
        <fullName evidence="4">Sugar ABC transporter substrate-binding protein</fullName>
    </recommendedName>
</protein>
<dbReference type="InterPro" id="IPR006311">
    <property type="entry name" value="TAT_signal"/>
</dbReference>
<dbReference type="SUPFAM" id="SSF53850">
    <property type="entry name" value="Periplasmic binding protein-like II"/>
    <property type="match status" value="1"/>
</dbReference>
<reference evidence="2" key="1">
    <citation type="submission" date="2017-08" db="EMBL/GenBank/DDBJ databases">
        <title>Haloferax marisrubri sp. nov., isolated from the Discovery deep brine-seawater interface in the Red Sea.</title>
        <authorList>
            <person name="Zhang G."/>
            <person name="Stingl U."/>
        </authorList>
    </citation>
    <scope>NUCLEOTIDE SEQUENCE [LARGE SCALE GENOMIC DNA]</scope>
    <source>
        <strain evidence="2">SB3</strain>
    </source>
</reference>
<dbReference type="PANTHER" id="PTHR43649">
    <property type="entry name" value="ARABINOSE-BINDING PROTEIN-RELATED"/>
    <property type="match status" value="1"/>
</dbReference>
<evidence type="ECO:0000313" key="2">
    <source>
        <dbReference type="EMBL" id="POG54095.1"/>
    </source>
</evidence>
<dbReference type="InterPro" id="IPR050490">
    <property type="entry name" value="Bact_solute-bd_prot1"/>
</dbReference>
<dbReference type="Proteomes" id="UP000053621">
    <property type="component" value="Unassembled WGS sequence"/>
</dbReference>
<dbReference type="InterPro" id="IPR006059">
    <property type="entry name" value="SBP"/>
</dbReference>